<evidence type="ECO:0000313" key="3">
    <source>
        <dbReference type="Proteomes" id="UP001632038"/>
    </source>
</evidence>
<dbReference type="Proteomes" id="UP001632038">
    <property type="component" value="Unassembled WGS sequence"/>
</dbReference>
<sequence>MKEFPSCFGESGVQISSSSSSSSSTTNKTTLAQNLVTCVYHYRSQTFSGFITITWIKHLMAQGLVICIENSTKVSLCKVDIKPWLFSKRKGLRSLVVNYTKINIFWDLSSAKFGSSPEPLEGFCLAIALNQELCLLLGDLPNEALKKIDPSTSISPKANYIAKKEHIFGKRLYNSKAKFFDKGKLHDVRIEYDPSDGFGKCLMIFVDRKVVLQVKRLVWKFRGNETILVDGVYVEVYWDVYNWLFGGVMSNAVFLFRSNVCGEKMWIKRASFEPSALSLINGWDESKEMVDSQQVHGFSLVLCAWKSE</sequence>
<comment type="caution">
    <text evidence="2">The sequence shown here is derived from an EMBL/GenBank/DDBJ whole genome shotgun (WGS) entry which is preliminary data.</text>
</comment>
<accession>A0ABD3E467</accession>
<dbReference type="Pfam" id="PF05910">
    <property type="entry name" value="DUF868"/>
    <property type="match status" value="1"/>
</dbReference>
<organism evidence="2 3">
    <name type="scientific">Castilleja foliolosa</name>
    <dbReference type="NCBI Taxonomy" id="1961234"/>
    <lineage>
        <taxon>Eukaryota</taxon>
        <taxon>Viridiplantae</taxon>
        <taxon>Streptophyta</taxon>
        <taxon>Embryophyta</taxon>
        <taxon>Tracheophyta</taxon>
        <taxon>Spermatophyta</taxon>
        <taxon>Magnoliopsida</taxon>
        <taxon>eudicotyledons</taxon>
        <taxon>Gunneridae</taxon>
        <taxon>Pentapetalae</taxon>
        <taxon>asterids</taxon>
        <taxon>lamiids</taxon>
        <taxon>Lamiales</taxon>
        <taxon>Orobanchaceae</taxon>
        <taxon>Pedicularideae</taxon>
        <taxon>Castillejinae</taxon>
        <taxon>Castilleja</taxon>
    </lineage>
</organism>
<dbReference type="EMBL" id="JAVIJP010000009">
    <property type="protein sequence ID" value="KAL3647869.1"/>
    <property type="molecule type" value="Genomic_DNA"/>
</dbReference>
<keyword evidence="3" id="KW-1185">Reference proteome</keyword>
<name>A0ABD3E467_9LAMI</name>
<dbReference type="PANTHER" id="PTHR31972">
    <property type="entry name" value="EXPRESSED PROTEIN"/>
    <property type="match status" value="1"/>
</dbReference>
<protein>
    <recommendedName>
        <fullName evidence="4">DUF868 domain-containing protein</fullName>
    </recommendedName>
</protein>
<gene>
    <name evidence="2" type="ORF">CASFOL_008837</name>
</gene>
<proteinExistence type="predicted"/>
<evidence type="ECO:0000313" key="2">
    <source>
        <dbReference type="EMBL" id="KAL3647869.1"/>
    </source>
</evidence>
<dbReference type="InterPro" id="IPR008586">
    <property type="entry name" value="DUF868_pln"/>
</dbReference>
<evidence type="ECO:0000256" key="1">
    <source>
        <dbReference type="SAM" id="MobiDB-lite"/>
    </source>
</evidence>
<feature type="region of interest" description="Disordered" evidence="1">
    <location>
        <begin position="1"/>
        <end position="26"/>
    </location>
</feature>
<dbReference type="AlphaFoldDB" id="A0ABD3E467"/>
<reference evidence="3" key="1">
    <citation type="journal article" date="2024" name="IScience">
        <title>Strigolactones Initiate the Formation of Haustorium-like Structures in Castilleja.</title>
        <authorList>
            <person name="Buerger M."/>
            <person name="Peterson D."/>
            <person name="Chory J."/>
        </authorList>
    </citation>
    <scope>NUCLEOTIDE SEQUENCE [LARGE SCALE GENOMIC DNA]</scope>
</reference>
<evidence type="ECO:0008006" key="4">
    <source>
        <dbReference type="Google" id="ProtNLM"/>
    </source>
</evidence>
<dbReference type="PANTHER" id="PTHR31972:SF4">
    <property type="entry name" value="DUF868 DOMAIN-CONTAINING PROTEIN"/>
    <property type="match status" value="1"/>
</dbReference>